<feature type="transmembrane region" description="Helical" evidence="2">
    <location>
        <begin position="133"/>
        <end position="154"/>
    </location>
</feature>
<feature type="transmembrane region" description="Helical" evidence="2">
    <location>
        <begin position="382"/>
        <end position="404"/>
    </location>
</feature>
<dbReference type="PANTHER" id="PTHR18640">
    <property type="entry name" value="SOLUTE CARRIER FAMILY 10 MEMBER 7"/>
    <property type="match status" value="1"/>
</dbReference>
<protein>
    <recommendedName>
        <fullName evidence="5">Sodium/bile acid cotransporter</fullName>
    </recommendedName>
</protein>
<keyword evidence="2" id="KW-1133">Transmembrane helix</keyword>
<feature type="transmembrane region" description="Helical" evidence="2">
    <location>
        <begin position="66"/>
        <end position="85"/>
    </location>
</feature>
<dbReference type="Proteomes" id="UP000319257">
    <property type="component" value="Unassembled WGS sequence"/>
</dbReference>
<dbReference type="STRING" id="1093900.A0A507AZU5"/>
<feature type="transmembrane region" description="Helical" evidence="2">
    <location>
        <begin position="166"/>
        <end position="189"/>
    </location>
</feature>
<gene>
    <name evidence="3" type="ORF">E0L32_008961</name>
</gene>
<feature type="transmembrane region" description="Helical" evidence="2">
    <location>
        <begin position="248"/>
        <end position="268"/>
    </location>
</feature>
<evidence type="ECO:0008006" key="5">
    <source>
        <dbReference type="Google" id="ProtNLM"/>
    </source>
</evidence>
<dbReference type="GO" id="GO:0005886">
    <property type="term" value="C:plasma membrane"/>
    <property type="evidence" value="ECO:0007669"/>
    <property type="project" value="TreeGrafter"/>
</dbReference>
<evidence type="ECO:0000256" key="2">
    <source>
        <dbReference type="SAM" id="Phobius"/>
    </source>
</evidence>
<name>A0A507AZU5_9PEZI</name>
<organism evidence="3 4">
    <name type="scientific">Thyridium curvatum</name>
    <dbReference type="NCBI Taxonomy" id="1093900"/>
    <lineage>
        <taxon>Eukaryota</taxon>
        <taxon>Fungi</taxon>
        <taxon>Dikarya</taxon>
        <taxon>Ascomycota</taxon>
        <taxon>Pezizomycotina</taxon>
        <taxon>Sordariomycetes</taxon>
        <taxon>Sordariomycetidae</taxon>
        <taxon>Thyridiales</taxon>
        <taxon>Thyridiaceae</taxon>
        <taxon>Thyridium</taxon>
    </lineage>
</organism>
<feature type="region of interest" description="Disordered" evidence="1">
    <location>
        <begin position="415"/>
        <end position="481"/>
    </location>
</feature>
<dbReference type="Pfam" id="PF13593">
    <property type="entry name" value="SBF_like"/>
    <property type="match status" value="1"/>
</dbReference>
<dbReference type="FunCoup" id="A0A507AZU5">
    <property type="interactions" value="386"/>
</dbReference>
<dbReference type="OrthoDB" id="188035at2759"/>
<dbReference type="GeneID" id="41976408"/>
<reference evidence="3 4" key="1">
    <citation type="submission" date="2019-06" db="EMBL/GenBank/DDBJ databases">
        <title>Draft genome sequence of the filamentous fungus Phialemoniopsis curvata isolated from diesel fuel.</title>
        <authorList>
            <person name="Varaljay V.A."/>
            <person name="Lyon W.J."/>
            <person name="Crouch A.L."/>
            <person name="Drake C.E."/>
            <person name="Hollomon J.M."/>
            <person name="Nadeau L.J."/>
            <person name="Nunn H.S."/>
            <person name="Stevenson B.S."/>
            <person name="Bojanowski C.L."/>
            <person name="Crookes-Goodson W.J."/>
        </authorList>
    </citation>
    <scope>NUCLEOTIDE SEQUENCE [LARGE SCALE GENOMIC DNA]</scope>
    <source>
        <strain evidence="3 4">D216</strain>
    </source>
</reference>
<dbReference type="AlphaFoldDB" id="A0A507AZU5"/>
<dbReference type="RefSeq" id="XP_030991481.1">
    <property type="nucleotide sequence ID" value="XM_031143873.1"/>
</dbReference>
<dbReference type="InterPro" id="IPR016833">
    <property type="entry name" value="Put_Na-Bile_cotransptr"/>
</dbReference>
<evidence type="ECO:0000313" key="3">
    <source>
        <dbReference type="EMBL" id="TPX09770.1"/>
    </source>
</evidence>
<comment type="caution">
    <text evidence="3">The sequence shown here is derived from an EMBL/GenBank/DDBJ whole genome shotgun (WGS) entry which is preliminary data.</text>
</comment>
<feature type="transmembrane region" description="Helical" evidence="2">
    <location>
        <begin position="280"/>
        <end position="303"/>
    </location>
</feature>
<proteinExistence type="predicted"/>
<feature type="transmembrane region" description="Helical" evidence="2">
    <location>
        <begin position="342"/>
        <end position="362"/>
    </location>
</feature>
<feature type="transmembrane region" description="Helical" evidence="2">
    <location>
        <begin position="97"/>
        <end position="121"/>
    </location>
</feature>
<dbReference type="InParanoid" id="A0A507AZU5"/>
<sequence length="481" mass="53391">MADDPTPAAGPSQDGPARNKFVSWVIKIFNFILGQYILIMFGLACLFGYLFPHVAAHGGVIKSEYSILYGAVAFIFLVSGLQISHQRLLANLHNWRLHFITQGISFILIPCFQLMIVHIIIAAGDLRTQVIDVGILVGMIVVSAIPTTIASNIIMTRNAGGDEAAAVVEVVLGNVFGAFLTPGLVYAFMPKNPEFDAWRPASPSTAGLMYARVAKQLGLTVLAPLFVGQVIRYFWTKQVTYVLNTLKLAKIGTVCLALLVWTTFSGAFETDALYKITKASVIFVVLFNILEYVIFSFICFYMARPPKPLVSFVNTHVADSKALSRLPEKLRRPLRTRRMSQIEMIAICFCGAAKTTSLGIPLVEVMWANADNLTRAYIQIPVLLYTIEQVFMAQIQVYLFKWYLKRSERKAKAKAEAESGEGLRNSEHNDLELDSSPSPRDEGNEEGLDSKKDPDPDKQSIREVQDSSKSAQPDRLSINDR</sequence>
<evidence type="ECO:0000313" key="4">
    <source>
        <dbReference type="Proteomes" id="UP000319257"/>
    </source>
</evidence>
<keyword evidence="2" id="KW-0812">Transmembrane</keyword>
<accession>A0A507AZU5</accession>
<dbReference type="PANTHER" id="PTHR18640:SF5">
    <property type="entry name" value="SODIUM_BILE ACID COTRANSPORTER 7"/>
    <property type="match status" value="1"/>
</dbReference>
<keyword evidence="4" id="KW-1185">Reference proteome</keyword>
<dbReference type="EMBL" id="SKBQ01000062">
    <property type="protein sequence ID" value="TPX09770.1"/>
    <property type="molecule type" value="Genomic_DNA"/>
</dbReference>
<evidence type="ECO:0000256" key="1">
    <source>
        <dbReference type="SAM" id="MobiDB-lite"/>
    </source>
</evidence>
<feature type="transmembrane region" description="Helical" evidence="2">
    <location>
        <begin position="28"/>
        <end position="51"/>
    </location>
</feature>
<feature type="transmembrane region" description="Helical" evidence="2">
    <location>
        <begin position="209"/>
        <end position="227"/>
    </location>
</feature>
<dbReference type="Gene3D" id="1.20.1530.20">
    <property type="match status" value="1"/>
</dbReference>
<keyword evidence="2" id="KW-0472">Membrane</keyword>
<dbReference type="InterPro" id="IPR038770">
    <property type="entry name" value="Na+/solute_symporter_sf"/>
</dbReference>
<feature type="compositionally biased region" description="Basic and acidic residues" evidence="1">
    <location>
        <begin position="448"/>
        <end position="466"/>
    </location>
</feature>